<dbReference type="AlphaFoldDB" id="A0A1I2C6L6"/>
<proteinExistence type="predicted"/>
<dbReference type="STRING" id="385682.SAMN05444380_11524"/>
<keyword evidence="3" id="KW-1185">Reference proteome</keyword>
<keyword evidence="1" id="KW-0812">Transmembrane</keyword>
<keyword evidence="1" id="KW-1133">Transmembrane helix</keyword>
<feature type="transmembrane region" description="Helical" evidence="1">
    <location>
        <begin position="116"/>
        <end position="132"/>
    </location>
</feature>
<sequence>MEANTVFKQIKFLFWSILVALLIMLLVALVVVNKIGPVVEWNLTFKENFKAVILLLSLGGIPASYIFHSKKVKHIDQDLPFVNQLQQFKRSFFIKIVTLEALALLGLIGYMLTADFTFIYVFGLLFLAYLINRPTRYSIEKEIRPETLNEKYGEKPDKNDSDDYSR</sequence>
<evidence type="ECO:0000313" key="3">
    <source>
        <dbReference type="Proteomes" id="UP000181976"/>
    </source>
</evidence>
<dbReference type="Proteomes" id="UP000181976">
    <property type="component" value="Unassembled WGS sequence"/>
</dbReference>
<accession>A0A1I2C6L6</accession>
<keyword evidence="1" id="KW-0472">Membrane</keyword>
<organism evidence="2 3">
    <name type="scientific">Thermophagus xiamenensis</name>
    <dbReference type="NCBI Taxonomy" id="385682"/>
    <lineage>
        <taxon>Bacteria</taxon>
        <taxon>Pseudomonadati</taxon>
        <taxon>Bacteroidota</taxon>
        <taxon>Bacteroidia</taxon>
        <taxon>Marinilabiliales</taxon>
        <taxon>Marinilabiliaceae</taxon>
        <taxon>Thermophagus</taxon>
    </lineage>
</organism>
<evidence type="ECO:0000256" key="1">
    <source>
        <dbReference type="SAM" id="Phobius"/>
    </source>
</evidence>
<evidence type="ECO:0000313" key="2">
    <source>
        <dbReference type="EMBL" id="SFE63782.1"/>
    </source>
</evidence>
<dbReference type="InParanoid" id="A0A1I2C6L6"/>
<feature type="transmembrane region" description="Helical" evidence="1">
    <location>
        <begin position="12"/>
        <end position="31"/>
    </location>
</feature>
<dbReference type="eggNOG" id="ENOG503152X">
    <property type="taxonomic scope" value="Bacteria"/>
</dbReference>
<dbReference type="OrthoDB" id="1123282at2"/>
<feature type="transmembrane region" description="Helical" evidence="1">
    <location>
        <begin position="51"/>
        <end position="67"/>
    </location>
</feature>
<protein>
    <submittedName>
        <fullName evidence="2">Uncharacterized protein</fullName>
    </submittedName>
</protein>
<name>A0A1I2C6L6_9BACT</name>
<reference evidence="2 3" key="1">
    <citation type="submission" date="2016-10" db="EMBL/GenBank/DDBJ databases">
        <authorList>
            <person name="de Groot N.N."/>
        </authorList>
    </citation>
    <scope>NUCLEOTIDE SEQUENCE [LARGE SCALE GENOMIC DNA]</scope>
    <source>
        <strain evidence="2 3">DSM 19012</strain>
    </source>
</reference>
<dbReference type="EMBL" id="FONA01000015">
    <property type="protein sequence ID" value="SFE63782.1"/>
    <property type="molecule type" value="Genomic_DNA"/>
</dbReference>
<dbReference type="RefSeq" id="WP_010526054.1">
    <property type="nucleotide sequence ID" value="NZ_AFSL01000002.1"/>
</dbReference>
<gene>
    <name evidence="2" type="ORF">SAMN05444380_11524</name>
</gene>
<feature type="transmembrane region" description="Helical" evidence="1">
    <location>
        <begin position="92"/>
        <end position="110"/>
    </location>
</feature>